<feature type="domain" description="N-acetyltransferase" evidence="1">
    <location>
        <begin position="1"/>
        <end position="129"/>
    </location>
</feature>
<evidence type="ECO:0000259" key="1">
    <source>
        <dbReference type="PROSITE" id="PS51186"/>
    </source>
</evidence>
<gene>
    <name evidence="2" type="ORF">SDC9_107815</name>
</gene>
<organism evidence="2">
    <name type="scientific">bioreactor metagenome</name>
    <dbReference type="NCBI Taxonomy" id="1076179"/>
    <lineage>
        <taxon>unclassified sequences</taxon>
        <taxon>metagenomes</taxon>
        <taxon>ecological metagenomes</taxon>
    </lineage>
</organism>
<reference evidence="2" key="1">
    <citation type="submission" date="2019-08" db="EMBL/GenBank/DDBJ databases">
        <authorList>
            <person name="Kucharzyk K."/>
            <person name="Murdoch R.W."/>
            <person name="Higgins S."/>
            <person name="Loffler F."/>
        </authorList>
    </citation>
    <scope>NUCLEOTIDE SEQUENCE</scope>
</reference>
<name>A0A645B8K5_9ZZZZ</name>
<protein>
    <recommendedName>
        <fullName evidence="1">N-acetyltransferase domain-containing protein</fullName>
    </recommendedName>
</protein>
<sequence length="140" mass="15886">MDNFLKHDALLANIQREATTTIVIDGEDCIAYFTIKEDFIEIEVDEGKKEKISCLELARLAVSAEKQNCGIGSAVLAYVKNLAFAANAKYITTQALLEKVDWYNKHGFEEYDKLGSGEQATSYMIMDLYDGEMEEEFYKQ</sequence>
<dbReference type="InterPro" id="IPR016181">
    <property type="entry name" value="Acyl_CoA_acyltransferase"/>
</dbReference>
<dbReference type="InterPro" id="IPR000182">
    <property type="entry name" value="GNAT_dom"/>
</dbReference>
<dbReference type="GO" id="GO:0016747">
    <property type="term" value="F:acyltransferase activity, transferring groups other than amino-acyl groups"/>
    <property type="evidence" value="ECO:0007669"/>
    <property type="project" value="InterPro"/>
</dbReference>
<evidence type="ECO:0000313" key="2">
    <source>
        <dbReference type="EMBL" id="MPM60961.1"/>
    </source>
</evidence>
<dbReference type="EMBL" id="VSSQ01018076">
    <property type="protein sequence ID" value="MPM60961.1"/>
    <property type="molecule type" value="Genomic_DNA"/>
</dbReference>
<proteinExistence type="predicted"/>
<dbReference type="CDD" id="cd04301">
    <property type="entry name" value="NAT_SF"/>
    <property type="match status" value="1"/>
</dbReference>
<comment type="caution">
    <text evidence="2">The sequence shown here is derived from an EMBL/GenBank/DDBJ whole genome shotgun (WGS) entry which is preliminary data.</text>
</comment>
<dbReference type="SUPFAM" id="SSF55729">
    <property type="entry name" value="Acyl-CoA N-acyltransferases (Nat)"/>
    <property type="match status" value="1"/>
</dbReference>
<dbReference type="PROSITE" id="PS51186">
    <property type="entry name" value="GNAT"/>
    <property type="match status" value="1"/>
</dbReference>
<dbReference type="Gene3D" id="3.40.630.30">
    <property type="match status" value="1"/>
</dbReference>
<accession>A0A645B8K5</accession>
<dbReference type="AlphaFoldDB" id="A0A645B8K5"/>
<dbReference type="Pfam" id="PF13508">
    <property type="entry name" value="Acetyltransf_7"/>
    <property type="match status" value="1"/>
</dbReference>